<evidence type="ECO:0000313" key="16">
    <source>
        <dbReference type="Proteomes" id="UP001165460"/>
    </source>
</evidence>
<evidence type="ECO:0000256" key="10">
    <source>
        <dbReference type="ARBA" id="ARBA00022840"/>
    </source>
</evidence>
<evidence type="ECO:0000256" key="8">
    <source>
        <dbReference type="ARBA" id="ARBA00022741"/>
    </source>
</evidence>
<keyword evidence="14" id="KW-1133">Transmembrane helix</keyword>
<evidence type="ECO:0000256" key="6">
    <source>
        <dbReference type="ARBA" id="ARBA00022556"/>
    </source>
</evidence>
<protein>
    <recommendedName>
        <fullName evidence="4 13">Tetraacyldisaccharide 4'-kinase</fullName>
        <ecNumber evidence="3 13">2.7.1.130</ecNumber>
    </recommendedName>
    <alternativeName>
        <fullName evidence="12 13">Lipid A 4'-kinase</fullName>
    </alternativeName>
</protein>
<dbReference type="EC" id="2.7.1.130" evidence="3 13"/>
<proteinExistence type="inferred from homology"/>
<dbReference type="PANTHER" id="PTHR42724">
    <property type="entry name" value="TETRAACYLDISACCHARIDE 4'-KINASE"/>
    <property type="match status" value="1"/>
</dbReference>
<comment type="caution">
    <text evidence="15">The sequence shown here is derived from an EMBL/GenBank/DDBJ whole genome shotgun (WGS) entry which is preliminary data.</text>
</comment>
<evidence type="ECO:0000256" key="9">
    <source>
        <dbReference type="ARBA" id="ARBA00022777"/>
    </source>
</evidence>
<dbReference type="InterPro" id="IPR003758">
    <property type="entry name" value="LpxK"/>
</dbReference>
<keyword evidence="10 13" id="KW-0067">ATP-binding</keyword>
<keyword evidence="9 13" id="KW-0418">Kinase</keyword>
<keyword evidence="11 13" id="KW-0443">Lipid metabolism</keyword>
<evidence type="ECO:0000256" key="4">
    <source>
        <dbReference type="ARBA" id="ARBA00016436"/>
    </source>
</evidence>
<organism evidence="15 16">
    <name type="scientific">Pedobacter montanisoli</name>
    <dbReference type="NCBI Taxonomy" id="2923277"/>
    <lineage>
        <taxon>Bacteria</taxon>
        <taxon>Pseudomonadati</taxon>
        <taxon>Bacteroidota</taxon>
        <taxon>Sphingobacteriia</taxon>
        <taxon>Sphingobacteriales</taxon>
        <taxon>Sphingobacteriaceae</taxon>
        <taxon>Pedobacter</taxon>
    </lineage>
</organism>
<comment type="similarity">
    <text evidence="13">Belongs to the LpxK family.</text>
</comment>
<evidence type="ECO:0000256" key="14">
    <source>
        <dbReference type="SAM" id="Phobius"/>
    </source>
</evidence>
<dbReference type="NCBIfam" id="TIGR00682">
    <property type="entry name" value="lpxK"/>
    <property type="match status" value="1"/>
</dbReference>
<dbReference type="GO" id="GO:0009029">
    <property type="term" value="F:lipid-A 4'-kinase activity"/>
    <property type="evidence" value="ECO:0007669"/>
    <property type="project" value="UniProtKB-EC"/>
</dbReference>
<keyword evidence="8 13" id="KW-0547">Nucleotide-binding</keyword>
<evidence type="ECO:0000256" key="2">
    <source>
        <dbReference type="ARBA" id="ARBA00004870"/>
    </source>
</evidence>
<evidence type="ECO:0000256" key="3">
    <source>
        <dbReference type="ARBA" id="ARBA00012071"/>
    </source>
</evidence>
<dbReference type="PANTHER" id="PTHR42724:SF1">
    <property type="entry name" value="TETRAACYLDISACCHARIDE 4'-KINASE, MITOCHONDRIAL-RELATED"/>
    <property type="match status" value="1"/>
</dbReference>
<reference evidence="15" key="1">
    <citation type="submission" date="2022-03" db="EMBL/GenBank/DDBJ databases">
        <authorList>
            <person name="Woo C.Y."/>
        </authorList>
    </citation>
    <scope>NUCLEOTIDE SEQUENCE</scope>
    <source>
        <strain evidence="15">CYS-01</strain>
    </source>
</reference>
<feature type="binding site" evidence="13">
    <location>
        <begin position="48"/>
        <end position="55"/>
    </location>
    <ligand>
        <name>ATP</name>
        <dbReference type="ChEBI" id="CHEBI:30616"/>
    </ligand>
</feature>
<evidence type="ECO:0000256" key="12">
    <source>
        <dbReference type="ARBA" id="ARBA00029757"/>
    </source>
</evidence>
<comment type="catalytic activity">
    <reaction evidence="13">
        <text>a lipid A disaccharide + ATP = a lipid IVA + ADP + H(+)</text>
        <dbReference type="Rhea" id="RHEA:67840"/>
        <dbReference type="ChEBI" id="CHEBI:15378"/>
        <dbReference type="ChEBI" id="CHEBI:30616"/>
        <dbReference type="ChEBI" id="CHEBI:176343"/>
        <dbReference type="ChEBI" id="CHEBI:176425"/>
        <dbReference type="ChEBI" id="CHEBI:456216"/>
        <dbReference type="EC" id="2.7.1.130"/>
    </reaction>
</comment>
<keyword evidence="6 13" id="KW-0441">Lipid A biosynthesis</keyword>
<comment type="pathway">
    <text evidence="2 13">Glycolipid biosynthesis; lipid IV(A) biosynthesis; lipid IV(A) from (3R)-3-hydroxytetradecanoyl-[acyl-carrier-protein] and UDP-N-acetyl-alpha-D-glucosamine: step 6/6.</text>
</comment>
<dbReference type="InterPro" id="IPR027417">
    <property type="entry name" value="P-loop_NTPase"/>
</dbReference>
<evidence type="ECO:0000313" key="15">
    <source>
        <dbReference type="EMBL" id="MCJ0742631.1"/>
    </source>
</evidence>
<keyword evidence="14" id="KW-0472">Membrane</keyword>
<evidence type="ECO:0000256" key="11">
    <source>
        <dbReference type="ARBA" id="ARBA00023098"/>
    </source>
</evidence>
<dbReference type="Pfam" id="PF02606">
    <property type="entry name" value="LpxK"/>
    <property type="match status" value="1"/>
</dbReference>
<evidence type="ECO:0000256" key="5">
    <source>
        <dbReference type="ARBA" id="ARBA00022516"/>
    </source>
</evidence>
<dbReference type="RefSeq" id="WP_243361275.1">
    <property type="nucleotide sequence ID" value="NZ_JALGBH010000002.1"/>
</dbReference>
<name>A0ABS9ZWE6_9SPHI</name>
<keyword evidence="16" id="KW-1185">Reference proteome</keyword>
<dbReference type="EMBL" id="JALGBH010000002">
    <property type="protein sequence ID" value="MCJ0742631.1"/>
    <property type="molecule type" value="Genomic_DNA"/>
</dbReference>
<keyword evidence="7 13" id="KW-0808">Transferase</keyword>
<evidence type="ECO:0000256" key="13">
    <source>
        <dbReference type="HAMAP-Rule" id="MF_00409"/>
    </source>
</evidence>
<sequence length="350" mass="39847">MLKYLRLILLPLSFIYGLVTTIRNWLYDKGLLKSVSFDIPVISVGNLAVGGSGKTPATEYLVRLLSGYKIAILSRGYGRKTKGFILADEHATAATIGDEPMQYYHKFKQVTVAVCEDRIKGISLLKEQHDIILLDDAFQHRRVKPGFSILLFEFDKLSRFQFILPAGNLRETFDGVTRADSVLVTKCPPLSSLNLKLAVSHKFELTSHQNLAFAGIAYEKPVHLFKREVYNKSIGGEVFLLTAIANSKPLVEYLNKFPVNLHHFKYADHHNFTVNEINRLVKAFEQNPAQEKIIITTEKDAQRLLNNNLRDLLLNLPVYCLPISMVVQEEDKQTFDQKILNYVASFRRFS</sequence>
<evidence type="ECO:0000256" key="1">
    <source>
        <dbReference type="ARBA" id="ARBA00002274"/>
    </source>
</evidence>
<dbReference type="SUPFAM" id="SSF52540">
    <property type="entry name" value="P-loop containing nucleoside triphosphate hydrolases"/>
    <property type="match status" value="1"/>
</dbReference>
<gene>
    <name evidence="13 15" type="primary">lpxK</name>
    <name evidence="15" type="ORF">MMF97_07910</name>
</gene>
<keyword evidence="5 13" id="KW-0444">Lipid biosynthesis</keyword>
<accession>A0ABS9ZWE6</accession>
<dbReference type="HAMAP" id="MF_00409">
    <property type="entry name" value="LpxK"/>
    <property type="match status" value="1"/>
</dbReference>
<feature type="transmembrane region" description="Helical" evidence="14">
    <location>
        <begin position="7"/>
        <end position="26"/>
    </location>
</feature>
<evidence type="ECO:0000256" key="7">
    <source>
        <dbReference type="ARBA" id="ARBA00022679"/>
    </source>
</evidence>
<comment type="function">
    <text evidence="1 13">Transfers the gamma-phosphate of ATP to the 4'-position of a tetraacyldisaccharide 1-phosphate intermediate (termed DS-1-P) to form tetraacyldisaccharide 1,4'-bis-phosphate (lipid IVA).</text>
</comment>
<dbReference type="Proteomes" id="UP001165460">
    <property type="component" value="Unassembled WGS sequence"/>
</dbReference>
<keyword evidence="14" id="KW-0812">Transmembrane</keyword>